<dbReference type="SUPFAM" id="SSF53474">
    <property type="entry name" value="alpha/beta-Hydrolases"/>
    <property type="match status" value="1"/>
</dbReference>
<dbReference type="GO" id="GO:0016787">
    <property type="term" value="F:hydrolase activity"/>
    <property type="evidence" value="ECO:0007669"/>
    <property type="project" value="UniProtKB-KW"/>
</dbReference>
<reference evidence="3 4" key="1">
    <citation type="journal article" date="2019" name="Emerg. Microbes Infect.">
        <title>Comprehensive subspecies identification of 175 nontuberculous mycobacteria species based on 7547 genomic profiles.</title>
        <authorList>
            <person name="Matsumoto Y."/>
            <person name="Kinjo T."/>
            <person name="Motooka D."/>
            <person name="Nabeya D."/>
            <person name="Jung N."/>
            <person name="Uechi K."/>
            <person name="Horii T."/>
            <person name="Iida T."/>
            <person name="Fujita J."/>
            <person name="Nakamura S."/>
        </authorList>
    </citation>
    <scope>NUCLEOTIDE SEQUENCE [LARGE SCALE GENOMIC DNA]</scope>
    <source>
        <strain evidence="3 4">JCM 14738</strain>
    </source>
</reference>
<dbReference type="InterPro" id="IPR050300">
    <property type="entry name" value="GDXG_lipolytic_enzyme"/>
</dbReference>
<dbReference type="AlphaFoldDB" id="A0A1X1SWJ7"/>
<keyword evidence="4" id="KW-1185">Reference proteome</keyword>
<feature type="domain" description="Alpha/beta hydrolase fold-3" evidence="2">
    <location>
        <begin position="77"/>
        <end position="275"/>
    </location>
</feature>
<dbReference type="PANTHER" id="PTHR48081">
    <property type="entry name" value="AB HYDROLASE SUPERFAMILY PROTEIN C4A8.06C"/>
    <property type="match status" value="1"/>
</dbReference>
<dbReference type="STRING" id="44010.AWC00_24985"/>
<gene>
    <name evidence="3" type="ORF">MCNS_04670</name>
</gene>
<dbReference type="Gene3D" id="3.40.50.1820">
    <property type="entry name" value="alpha/beta hydrolase"/>
    <property type="match status" value="1"/>
</dbReference>
<protein>
    <submittedName>
        <fullName evidence="3">Putative esterase LipW</fullName>
    </submittedName>
</protein>
<dbReference type="InterPro" id="IPR029058">
    <property type="entry name" value="AB_hydrolase_fold"/>
</dbReference>
<accession>A0A1X1SWJ7</accession>
<dbReference type="EMBL" id="AP022613">
    <property type="protein sequence ID" value="BBZ37404.1"/>
    <property type="molecule type" value="Genomic_DNA"/>
</dbReference>
<evidence type="ECO:0000256" key="1">
    <source>
        <dbReference type="ARBA" id="ARBA00022801"/>
    </source>
</evidence>
<proteinExistence type="predicted"/>
<dbReference type="Pfam" id="PF07859">
    <property type="entry name" value="Abhydrolase_3"/>
    <property type="match status" value="1"/>
</dbReference>
<dbReference type="RefSeq" id="WP_232079185.1">
    <property type="nucleotide sequence ID" value="NZ_AP022613.1"/>
</dbReference>
<keyword evidence="1" id="KW-0378">Hydrolase</keyword>
<dbReference type="PANTHER" id="PTHR48081:SF8">
    <property type="entry name" value="ALPHA_BETA HYDROLASE FOLD-3 DOMAIN-CONTAINING PROTEIN-RELATED"/>
    <property type="match status" value="1"/>
</dbReference>
<dbReference type="Proteomes" id="UP000467385">
    <property type="component" value="Chromosome"/>
</dbReference>
<evidence type="ECO:0000259" key="2">
    <source>
        <dbReference type="Pfam" id="PF07859"/>
    </source>
</evidence>
<dbReference type="InterPro" id="IPR013094">
    <property type="entry name" value="AB_hydrolase_3"/>
</dbReference>
<sequence>MARLGPERKKVDRQLRPAARLLPGGYALHRGVTVPRALMKLAARAGRLKDVPSVAVNSNVTVRLHRSSDVAAPGPAMLWIHGGGTAMGAAAQEDGFCRKLMNFTDVSIAAVDHRLAPEHPYPIPLEDCYAALLWLTRQPWVDPTRVAIGGASAGGGFAAALALLARDRAEVTPALQMLVYPMLDDRTGAAPDQRARVMWSGRDNQIAWGWYLNGADPDTAVPARRDDLAGLPPAWIGVGSLDLFYEESVAYGRRLRDAGVPTHVEIAEGAFHAFDMIMPNASVSQRFFASQTRALRSALTTEPSRDPLG</sequence>
<evidence type="ECO:0000313" key="3">
    <source>
        <dbReference type="EMBL" id="BBZ37404.1"/>
    </source>
</evidence>
<organism evidence="3 4">
    <name type="scientific">Mycobacterium conspicuum</name>
    <dbReference type="NCBI Taxonomy" id="44010"/>
    <lineage>
        <taxon>Bacteria</taxon>
        <taxon>Bacillati</taxon>
        <taxon>Actinomycetota</taxon>
        <taxon>Actinomycetes</taxon>
        <taxon>Mycobacteriales</taxon>
        <taxon>Mycobacteriaceae</taxon>
        <taxon>Mycobacterium</taxon>
    </lineage>
</organism>
<name>A0A1X1SWJ7_9MYCO</name>
<evidence type="ECO:0000313" key="4">
    <source>
        <dbReference type="Proteomes" id="UP000467385"/>
    </source>
</evidence>